<reference evidence="3" key="1">
    <citation type="submission" date="2020-03" db="EMBL/GenBank/DDBJ databases">
        <title>The deep terrestrial virosphere.</title>
        <authorList>
            <person name="Holmfeldt K."/>
            <person name="Nilsson E."/>
            <person name="Simone D."/>
            <person name="Lopez-Fernandez M."/>
            <person name="Wu X."/>
            <person name="de Brujin I."/>
            <person name="Lundin D."/>
            <person name="Andersson A."/>
            <person name="Bertilsson S."/>
            <person name="Dopson M."/>
        </authorList>
    </citation>
    <scope>NUCLEOTIDE SEQUENCE</scope>
    <source>
        <strain evidence="3">MM415A00125</strain>
        <strain evidence="1">MM415B00372</strain>
        <strain evidence="2">TM448B01265</strain>
    </source>
</reference>
<gene>
    <name evidence="3" type="ORF">MM415A00125_0011</name>
    <name evidence="1" type="ORF">MM415B00372_0026</name>
    <name evidence="2" type="ORF">TM448B01265_0012</name>
</gene>
<evidence type="ECO:0000313" key="3">
    <source>
        <dbReference type="EMBL" id="QJI04918.1"/>
    </source>
</evidence>
<dbReference type="AlphaFoldDB" id="A0A6M3Y6C0"/>
<proteinExistence type="predicted"/>
<evidence type="ECO:0000313" key="2">
    <source>
        <dbReference type="EMBL" id="QJH98312.1"/>
    </source>
</evidence>
<sequence>MITDEALLKDKGDIQEKILTLESAIAQRQQELQQLQTQLVRFIGVLDYITDNLKQKEGEKCSEET</sequence>
<evidence type="ECO:0000313" key="1">
    <source>
        <dbReference type="EMBL" id="QJA65835.1"/>
    </source>
</evidence>
<dbReference type="EMBL" id="MT144726">
    <property type="protein sequence ID" value="QJH98312.1"/>
    <property type="molecule type" value="Genomic_DNA"/>
</dbReference>
<dbReference type="EMBL" id="MT141545">
    <property type="protein sequence ID" value="QJA65835.1"/>
    <property type="molecule type" value="Genomic_DNA"/>
</dbReference>
<organism evidence="3">
    <name type="scientific">viral metagenome</name>
    <dbReference type="NCBI Taxonomy" id="1070528"/>
    <lineage>
        <taxon>unclassified sequences</taxon>
        <taxon>metagenomes</taxon>
        <taxon>organismal metagenomes</taxon>
    </lineage>
</organism>
<protein>
    <submittedName>
        <fullName evidence="3">Uncharacterized protein</fullName>
    </submittedName>
</protein>
<dbReference type="EMBL" id="MT145192">
    <property type="protein sequence ID" value="QJI04918.1"/>
    <property type="molecule type" value="Genomic_DNA"/>
</dbReference>
<accession>A0A6M3Y6C0</accession>
<name>A0A6M3Y6C0_9ZZZZ</name>